<keyword evidence="2" id="KW-1185">Reference proteome</keyword>
<organism evidence="1 2">
    <name type="scientific">Cynara cardunculus var. scolymus</name>
    <name type="common">Globe artichoke</name>
    <name type="synonym">Cynara scolymus</name>
    <dbReference type="NCBI Taxonomy" id="59895"/>
    <lineage>
        <taxon>Eukaryota</taxon>
        <taxon>Viridiplantae</taxon>
        <taxon>Streptophyta</taxon>
        <taxon>Embryophyta</taxon>
        <taxon>Tracheophyta</taxon>
        <taxon>Spermatophyta</taxon>
        <taxon>Magnoliopsida</taxon>
        <taxon>eudicotyledons</taxon>
        <taxon>Gunneridae</taxon>
        <taxon>Pentapetalae</taxon>
        <taxon>asterids</taxon>
        <taxon>campanulids</taxon>
        <taxon>Asterales</taxon>
        <taxon>Asteraceae</taxon>
        <taxon>Carduoideae</taxon>
        <taxon>Cardueae</taxon>
        <taxon>Carduinae</taxon>
        <taxon>Cynara</taxon>
    </lineage>
</organism>
<sequence length="224" mass="24758">MAIPHRAGSLLLDSSLSYLGTSWVLLVHALNHANSNSLTHIPHSKTSKRRILCKRLHHHGLGRNHLHHTCITIFQKLWLLLELLTRPSVNFGQQLSKLNGNVRSVAIEHSFKTTSGGVDNENSTISLRGSSDHVLDKIPMSRSINDSAVVLVSLKLPQGNINGNTTFTLSLKLVQHPGILERTFVHLSSFFLKTLNHTLVNTSKLVDQVPETDATKACIALKKI</sequence>
<evidence type="ECO:0000313" key="2">
    <source>
        <dbReference type="Proteomes" id="UP000243975"/>
    </source>
</evidence>
<accession>A0A103YI62</accession>
<dbReference type="EMBL" id="LEKV01001057">
    <property type="protein sequence ID" value="KVI09544.1"/>
    <property type="molecule type" value="Genomic_DNA"/>
</dbReference>
<dbReference type="Proteomes" id="UP000243975">
    <property type="component" value="Unassembled WGS sequence"/>
</dbReference>
<comment type="caution">
    <text evidence="1">The sequence shown here is derived from an EMBL/GenBank/DDBJ whole genome shotgun (WGS) entry which is preliminary data.</text>
</comment>
<dbReference type="Gramene" id="KVI09544">
    <property type="protein sequence ID" value="KVI09544"/>
    <property type="gene ID" value="Ccrd_012097"/>
</dbReference>
<name>A0A103YI62_CYNCS</name>
<evidence type="ECO:0000313" key="1">
    <source>
        <dbReference type="EMBL" id="KVI09544.1"/>
    </source>
</evidence>
<dbReference type="STRING" id="59895.A0A103YI62"/>
<gene>
    <name evidence="1" type="ORF">Ccrd_012097</name>
</gene>
<dbReference type="AlphaFoldDB" id="A0A103YI62"/>
<reference evidence="1 2" key="1">
    <citation type="journal article" date="2016" name="Sci. Rep.">
        <title>The genome sequence of the outbreeding globe artichoke constructed de novo incorporating a phase-aware low-pass sequencing strategy of F1 progeny.</title>
        <authorList>
            <person name="Scaglione D."/>
            <person name="Reyes-Chin-Wo S."/>
            <person name="Acquadro A."/>
            <person name="Froenicke L."/>
            <person name="Portis E."/>
            <person name="Beitel C."/>
            <person name="Tirone M."/>
            <person name="Mauro R."/>
            <person name="Lo Monaco A."/>
            <person name="Mauromicale G."/>
            <person name="Faccioli P."/>
            <person name="Cattivelli L."/>
            <person name="Rieseberg L."/>
            <person name="Michelmore R."/>
            <person name="Lanteri S."/>
        </authorList>
    </citation>
    <scope>NUCLEOTIDE SEQUENCE [LARGE SCALE GENOMIC DNA]</scope>
    <source>
        <strain evidence="1">2C</strain>
    </source>
</reference>
<proteinExistence type="predicted"/>
<protein>
    <submittedName>
        <fullName evidence="1">Uncharacterized protein</fullName>
    </submittedName>
</protein>